<evidence type="ECO:0000313" key="3">
    <source>
        <dbReference type="EMBL" id="PWN92352.1"/>
    </source>
</evidence>
<feature type="region of interest" description="Disordered" evidence="1">
    <location>
        <begin position="109"/>
        <end position="134"/>
    </location>
</feature>
<evidence type="ECO:0000256" key="2">
    <source>
        <dbReference type="SAM" id="Phobius"/>
    </source>
</evidence>
<dbReference type="GeneID" id="37047687"/>
<feature type="compositionally biased region" description="Polar residues" evidence="1">
    <location>
        <begin position="67"/>
        <end position="79"/>
    </location>
</feature>
<keyword evidence="2" id="KW-0472">Membrane</keyword>
<feature type="region of interest" description="Disordered" evidence="1">
    <location>
        <begin position="51"/>
        <end position="81"/>
    </location>
</feature>
<proteinExistence type="predicted"/>
<feature type="transmembrane region" description="Helical" evidence="2">
    <location>
        <begin position="229"/>
        <end position="254"/>
    </location>
</feature>
<keyword evidence="4" id="KW-1185">Reference proteome</keyword>
<accession>A0A316YTA2</accession>
<feature type="transmembrane region" description="Helical" evidence="2">
    <location>
        <begin position="260"/>
        <end position="279"/>
    </location>
</feature>
<sequence length="313" mass="34122">MNPSSSSSSSVTPSSVRPVPRYHHLDGNGHEGILLRPENIIGEESLEDVIQQSLAHLAPPVDDADEPQTQSQEGQQHAGQVTVEPSIAVHDDTLDQDLFGEISRSSLPKVEKLPASQASRSPTPGFTYEQDDSSSIVLISRPSSSQATTADLLEPAAQIQGPSLFRRTIRTSTIHFNRSDISTLPYPRLLDTFGVAMLLRTQPAAREEWSDENNQSGVKDPWKDARMRLSVLCVSIWLSFILALPLLCSAIVKGNDAEPSLGAFVCMILSISLTGELCLHADCGISDRSTRQALSWLYKSSFPKDSPSWYPSG</sequence>
<dbReference type="EMBL" id="KZ819635">
    <property type="protein sequence ID" value="PWN92352.1"/>
    <property type="molecule type" value="Genomic_DNA"/>
</dbReference>
<dbReference type="AlphaFoldDB" id="A0A316YTA2"/>
<keyword evidence="2" id="KW-1133">Transmembrane helix</keyword>
<name>A0A316YTA2_9BASI</name>
<evidence type="ECO:0000313" key="4">
    <source>
        <dbReference type="Proteomes" id="UP000245768"/>
    </source>
</evidence>
<dbReference type="RefSeq" id="XP_025379550.1">
    <property type="nucleotide sequence ID" value="XM_025525771.1"/>
</dbReference>
<keyword evidence="2" id="KW-0812">Transmembrane</keyword>
<protein>
    <submittedName>
        <fullName evidence="3">Uncharacterized protein</fullName>
    </submittedName>
</protein>
<dbReference type="Proteomes" id="UP000245768">
    <property type="component" value="Unassembled WGS sequence"/>
</dbReference>
<organism evidence="3 4">
    <name type="scientific">Acaromyces ingoldii</name>
    <dbReference type="NCBI Taxonomy" id="215250"/>
    <lineage>
        <taxon>Eukaryota</taxon>
        <taxon>Fungi</taxon>
        <taxon>Dikarya</taxon>
        <taxon>Basidiomycota</taxon>
        <taxon>Ustilaginomycotina</taxon>
        <taxon>Exobasidiomycetes</taxon>
        <taxon>Exobasidiales</taxon>
        <taxon>Cryptobasidiaceae</taxon>
        <taxon>Acaromyces</taxon>
    </lineage>
</organism>
<reference evidence="3 4" key="1">
    <citation type="journal article" date="2018" name="Mol. Biol. Evol.">
        <title>Broad Genomic Sampling Reveals a Smut Pathogenic Ancestry of the Fungal Clade Ustilaginomycotina.</title>
        <authorList>
            <person name="Kijpornyongpan T."/>
            <person name="Mondo S.J."/>
            <person name="Barry K."/>
            <person name="Sandor L."/>
            <person name="Lee J."/>
            <person name="Lipzen A."/>
            <person name="Pangilinan J."/>
            <person name="LaButti K."/>
            <person name="Hainaut M."/>
            <person name="Henrissat B."/>
            <person name="Grigoriev I.V."/>
            <person name="Spatafora J.W."/>
            <person name="Aime M.C."/>
        </authorList>
    </citation>
    <scope>NUCLEOTIDE SEQUENCE [LARGE SCALE GENOMIC DNA]</scope>
    <source>
        <strain evidence="3 4">MCA 4198</strain>
    </source>
</reference>
<evidence type="ECO:0000256" key="1">
    <source>
        <dbReference type="SAM" id="MobiDB-lite"/>
    </source>
</evidence>
<feature type="compositionally biased region" description="Low complexity" evidence="1">
    <location>
        <begin position="1"/>
        <end position="19"/>
    </location>
</feature>
<gene>
    <name evidence="3" type="ORF">FA10DRAFT_90738</name>
</gene>
<feature type="region of interest" description="Disordered" evidence="1">
    <location>
        <begin position="1"/>
        <end position="32"/>
    </location>
</feature>
<dbReference type="InParanoid" id="A0A316YTA2"/>